<dbReference type="GO" id="GO:0016020">
    <property type="term" value="C:membrane"/>
    <property type="evidence" value="ECO:0007669"/>
    <property type="project" value="UniProtKB-SubCell"/>
</dbReference>
<dbReference type="InterPro" id="IPR003018">
    <property type="entry name" value="GAF"/>
</dbReference>
<evidence type="ECO:0000256" key="5">
    <source>
        <dbReference type="ARBA" id="ARBA00023136"/>
    </source>
</evidence>
<feature type="compositionally biased region" description="Basic and acidic residues" evidence="10">
    <location>
        <begin position="676"/>
        <end position="685"/>
    </location>
</feature>
<comment type="similarity">
    <text evidence="9">Belongs to the cyclic nucleotide phosphodiesterase family.</text>
</comment>
<feature type="binding site" evidence="8">
    <location>
        <position position="355"/>
    </location>
    <ligand>
        <name>Zn(2+)</name>
        <dbReference type="ChEBI" id="CHEBI:29105"/>
        <label>1</label>
    </ligand>
</feature>
<feature type="compositionally biased region" description="Basic and acidic residues" evidence="10">
    <location>
        <begin position="577"/>
        <end position="586"/>
    </location>
</feature>
<dbReference type="Gene3D" id="1.20.120.350">
    <property type="entry name" value="Voltage-gated potassium channels. Chain C"/>
    <property type="match status" value="1"/>
</dbReference>
<dbReference type="InterPro" id="IPR005821">
    <property type="entry name" value="Ion_trans_dom"/>
</dbReference>
<feature type="binding site" evidence="8">
    <location>
        <position position="319"/>
    </location>
    <ligand>
        <name>Zn(2+)</name>
        <dbReference type="ChEBI" id="CHEBI:29105"/>
        <label>1</label>
    </ligand>
</feature>
<dbReference type="InterPro" id="IPR029016">
    <property type="entry name" value="GAF-like_dom_sf"/>
</dbReference>
<keyword evidence="3 11" id="KW-0812">Transmembrane</keyword>
<evidence type="ECO:0000256" key="11">
    <source>
        <dbReference type="SAM" id="Phobius"/>
    </source>
</evidence>
<dbReference type="InterPro" id="IPR029787">
    <property type="entry name" value="Nucleotide_cyclase"/>
</dbReference>
<dbReference type="SUPFAM" id="SSF109604">
    <property type="entry name" value="HD-domain/PDEase-like"/>
    <property type="match status" value="1"/>
</dbReference>
<dbReference type="GO" id="GO:0035556">
    <property type="term" value="P:intracellular signal transduction"/>
    <property type="evidence" value="ECO:0007669"/>
    <property type="project" value="InterPro"/>
</dbReference>
<feature type="binding site" evidence="7">
    <location>
        <position position="461"/>
    </location>
    <ligand>
        <name>AMP</name>
        <dbReference type="ChEBI" id="CHEBI:456215"/>
    </ligand>
</feature>
<proteinExistence type="inferred from homology"/>
<dbReference type="PANTHER" id="PTHR43336:SF3">
    <property type="entry name" value="GUANYLATE CYCLASE DOMAIN-CONTAINING PROTEIN"/>
    <property type="match status" value="1"/>
</dbReference>
<dbReference type="Pfam" id="PF00233">
    <property type="entry name" value="PDEase_I"/>
    <property type="match status" value="1"/>
</dbReference>
<feature type="domain" description="Guanylate cyclase" evidence="12">
    <location>
        <begin position="1098"/>
        <end position="1249"/>
    </location>
</feature>
<feature type="transmembrane region" description="Helical" evidence="11">
    <location>
        <begin position="692"/>
        <end position="714"/>
    </location>
</feature>
<reference evidence="15" key="1">
    <citation type="journal article" date="2023" name="Commun. Biol.">
        <title>Genome analysis of Parmales, the sister group of diatoms, reveals the evolutionary specialization of diatoms from phago-mixotrophs to photoautotrophs.</title>
        <authorList>
            <person name="Ban H."/>
            <person name="Sato S."/>
            <person name="Yoshikawa S."/>
            <person name="Yamada K."/>
            <person name="Nakamura Y."/>
            <person name="Ichinomiya M."/>
            <person name="Sato N."/>
            <person name="Blanc-Mathieu R."/>
            <person name="Endo H."/>
            <person name="Kuwata A."/>
            <person name="Ogata H."/>
        </authorList>
    </citation>
    <scope>NUCLEOTIDE SEQUENCE [LARGE SCALE GENOMIC DNA]</scope>
    <source>
        <strain evidence="15">NIES 3700</strain>
    </source>
</reference>
<dbReference type="SMART" id="SM00065">
    <property type="entry name" value="GAF"/>
    <property type="match status" value="1"/>
</dbReference>
<feature type="binding site" evidence="8">
    <location>
        <position position="356"/>
    </location>
    <ligand>
        <name>Zn(2+)</name>
        <dbReference type="ChEBI" id="CHEBI:29105"/>
        <label>1</label>
    </ligand>
</feature>
<dbReference type="InterPro" id="IPR003607">
    <property type="entry name" value="HD/PDEase_dom"/>
</dbReference>
<dbReference type="GO" id="GO:0046872">
    <property type="term" value="F:metal ion binding"/>
    <property type="evidence" value="ECO:0007669"/>
    <property type="project" value="UniProtKB-KW"/>
</dbReference>
<protein>
    <recommendedName>
        <fullName evidence="9">Phosphodiesterase</fullName>
        <ecNumber evidence="9">3.1.4.-</ecNumber>
    </recommendedName>
</protein>
<dbReference type="PROSITE" id="PS50125">
    <property type="entry name" value="GUANYLATE_CYCLASE_2"/>
    <property type="match status" value="1"/>
</dbReference>
<name>A0A9W7CC90_9STRA</name>
<dbReference type="EC" id="3.1.4.-" evidence="9"/>
<dbReference type="GO" id="GO:0009190">
    <property type="term" value="P:cyclic nucleotide biosynthetic process"/>
    <property type="evidence" value="ECO:0007669"/>
    <property type="project" value="InterPro"/>
</dbReference>
<comment type="subcellular location">
    <subcellularLocation>
        <location evidence="1">Membrane</location>
        <topology evidence="1">Multi-pass membrane protein</topology>
    </subcellularLocation>
</comment>
<dbReference type="InterPro" id="IPR027359">
    <property type="entry name" value="Volt_channel_dom_sf"/>
</dbReference>
<evidence type="ECO:0000313" key="14">
    <source>
        <dbReference type="EMBL" id="GMI07160.1"/>
    </source>
</evidence>
<dbReference type="PROSITE" id="PS51845">
    <property type="entry name" value="PDEASE_I_2"/>
    <property type="match status" value="1"/>
</dbReference>
<comment type="caution">
    <text evidence="14">The sequence shown here is derived from an EMBL/GenBank/DDBJ whole genome shotgun (WGS) entry which is preliminary data.</text>
</comment>
<feature type="binding site" evidence="8">
    <location>
        <position position="461"/>
    </location>
    <ligand>
        <name>Zn(2+)</name>
        <dbReference type="ChEBI" id="CHEBI:29105"/>
        <label>1</label>
    </ligand>
</feature>
<evidence type="ECO:0000259" key="13">
    <source>
        <dbReference type="PROSITE" id="PS51845"/>
    </source>
</evidence>
<feature type="binding site" evidence="7">
    <location>
        <position position="512"/>
    </location>
    <ligand>
        <name>AMP</name>
        <dbReference type="ChEBI" id="CHEBI:456215"/>
    </ligand>
</feature>
<feature type="binding site" evidence="7">
    <location>
        <begin position="315"/>
        <end position="319"/>
    </location>
    <ligand>
        <name>AMP</name>
        <dbReference type="ChEBI" id="CHEBI:456215"/>
    </ligand>
</feature>
<dbReference type="InterPro" id="IPR023174">
    <property type="entry name" value="PDEase_CS"/>
</dbReference>
<keyword evidence="15" id="KW-1185">Reference proteome</keyword>
<feature type="domain" description="PDEase" evidence="13">
    <location>
        <begin position="235"/>
        <end position="556"/>
    </location>
</feature>
<comment type="cofactor">
    <cofactor evidence="9">
        <name>a divalent metal cation</name>
        <dbReference type="ChEBI" id="CHEBI:60240"/>
    </cofactor>
    <text evidence="9">Binds 2 divalent metal cations per subunit. Site 1 may preferentially bind zinc ions, while site 2 has a preference for magnesium and/or manganese ions.</text>
</comment>
<feature type="binding site" evidence="8">
    <location>
        <position position="356"/>
    </location>
    <ligand>
        <name>Zn(2+)</name>
        <dbReference type="ChEBI" id="CHEBI:29105"/>
        <label>2</label>
    </ligand>
</feature>
<evidence type="ECO:0000313" key="15">
    <source>
        <dbReference type="Proteomes" id="UP001165122"/>
    </source>
</evidence>
<dbReference type="Gene3D" id="3.30.450.40">
    <property type="match status" value="1"/>
</dbReference>
<keyword evidence="4 11" id="KW-1133">Transmembrane helix</keyword>
<dbReference type="SUPFAM" id="SSF81324">
    <property type="entry name" value="Voltage-gated potassium channels"/>
    <property type="match status" value="1"/>
</dbReference>
<evidence type="ECO:0000256" key="9">
    <source>
        <dbReference type="RuleBase" id="RU363067"/>
    </source>
</evidence>
<keyword evidence="5 11" id="KW-0472">Membrane</keyword>
<evidence type="ECO:0000256" key="1">
    <source>
        <dbReference type="ARBA" id="ARBA00004141"/>
    </source>
</evidence>
<dbReference type="GO" id="GO:0004114">
    <property type="term" value="F:3',5'-cyclic-nucleotide phosphodiesterase activity"/>
    <property type="evidence" value="ECO:0007669"/>
    <property type="project" value="InterPro"/>
</dbReference>
<evidence type="ECO:0000256" key="8">
    <source>
        <dbReference type="PIRSR" id="PIRSR623088-3"/>
    </source>
</evidence>
<dbReference type="Pfam" id="PF01590">
    <property type="entry name" value="GAF"/>
    <property type="match status" value="1"/>
</dbReference>
<feature type="binding site" evidence="7">
    <location>
        <position position="356"/>
    </location>
    <ligand>
        <name>AMP</name>
        <dbReference type="ChEBI" id="CHEBI:456215"/>
    </ligand>
</feature>
<feature type="transmembrane region" description="Helical" evidence="11">
    <location>
        <begin position="986"/>
        <end position="1004"/>
    </location>
</feature>
<feature type="compositionally biased region" description="Basic and acidic residues" evidence="10">
    <location>
        <begin position="593"/>
        <end position="606"/>
    </location>
</feature>
<dbReference type="Gene3D" id="1.10.1300.10">
    <property type="entry name" value="3'5'-cyclic nucleotide phosphodiesterase, catalytic domain"/>
    <property type="match status" value="1"/>
</dbReference>
<accession>A0A9W7CC90</accession>
<dbReference type="SUPFAM" id="SSF55073">
    <property type="entry name" value="Nucleotide cyclase"/>
    <property type="match status" value="1"/>
</dbReference>
<feature type="region of interest" description="Disordered" evidence="10">
    <location>
        <begin position="574"/>
        <end position="628"/>
    </location>
</feature>
<evidence type="ECO:0000256" key="6">
    <source>
        <dbReference type="PIRSR" id="PIRSR623088-1"/>
    </source>
</evidence>
<feature type="region of interest" description="Disordered" evidence="10">
    <location>
        <begin position="659"/>
        <end position="685"/>
    </location>
</feature>
<dbReference type="CDD" id="cd00077">
    <property type="entry name" value="HDc"/>
    <property type="match status" value="1"/>
</dbReference>
<organism evidence="14 15">
    <name type="scientific">Triparma laevis f. longispina</name>
    <dbReference type="NCBI Taxonomy" id="1714387"/>
    <lineage>
        <taxon>Eukaryota</taxon>
        <taxon>Sar</taxon>
        <taxon>Stramenopiles</taxon>
        <taxon>Ochrophyta</taxon>
        <taxon>Bolidophyceae</taxon>
        <taxon>Parmales</taxon>
        <taxon>Triparmaceae</taxon>
        <taxon>Triparma</taxon>
    </lineage>
</organism>
<dbReference type="Pfam" id="PF00520">
    <property type="entry name" value="Ion_trans"/>
    <property type="match status" value="1"/>
</dbReference>
<dbReference type="Gene3D" id="3.30.70.1230">
    <property type="entry name" value="Nucleotide cyclase"/>
    <property type="match status" value="1"/>
</dbReference>
<sequence length="1411" mass="157588">MSSKIKPQTSKNSRQRSSIMGMLGANTAKSSLDPNKFNILMSLSFGFEESLICFEDLTRKFAEVLECEACQLFLVNENEHHLYTYIRDDDDQETLAVKPLDRGLGSSVVTNETGVVLDNARANNAWDEKVDEMLDFQTKSYLGWPLTGAGGECIGLIEGRNKKDGESFDVSDQQIAQIFAHQVGSAVSQSKQQALLADRNDAFNKAYEKNFDKSEAISLTGGNKGQEAINGANDSGYSGVEFAATALGTGHAETAQDLQNWNYDVFEKSIAELEMLFVDVFEDRGLFTRFSIDIKVFLKFTQEIIAGYSTETPYHNYFHGFDVMHVCYLFVSTCDADGYLEDFNILSLLVGAIAHDVGHDGLNNAFHAASMSELAITYNSISILENFSAAFLFRIMKKEGCDIFKRIPDPELKKLRTRLIDLILDTDAKNHFILMTRFKHGLEMKQLSRGLLSSMILHIADVSNPTRPGGISMKWAFAVQEEFFRQGDKEKALGMSVSPFMDRGYENLPRMQGAFIDALVSPVFHLTAEFLPKIKDNCIRSMQLNRAFWNNLQNKQVMTTSDIKKVLATDNVPEKLLSPERGEKKKLSVSVGGEEKKEGENGKVDEVNSPQAPKTAIPGIPQNAPHSPNMARRKMSIIAMRDAKEEALALEIARSSSAQLDSGRDSSSHFPMTPQAKERRAKEKAKERMQRVAAILDGNYIQMLMLLCTAYALVADDLSLWMGDKANDFALSIITFLVLVLFTIELFVSVYCVPEYMQFFFWLDLIAALSLIPEIGWLVGEDEFNHEDNALEEHGTLTRAGRAAKAGARAGRLARVLRLIRLVRIMKLFKWMASIITKRIKANQGEVEESGEEVEMKMSNVGRKMTESITRKVILAVICMLLTFSLFEDLPTPDSRLVQLDDISAYPSMRAELVSSYILRYSAVTDENPSILLKLSGCGETYDYVDVDRFDSLRNIEVEVVQATSNSSIFAYFDIKKETQNTAMHSFIMTVFVTVLLATLSMLFSKDAYNIMIRPIEKMKHTVQQLSENPLLHLEKLKNQKNIDSGESETDMLEQAITKMARLLQIGFGSAGAEIIANNLSDGGELNPMVPGSKVDAIFGFCDIREFTFATEGLQEDVMLFVNKIAEITHKYVVKSGGAPNKNIGDAFLLVWKLTDSARTGGDLKKDLYDSALYSFLRIIKEIRQMGNLSAFLDGADENAPWRSTLEDFKVYMGFGLHTGWAIEGSIGSQVKVDASYLSPHVNLASRLEAATKQFRVPLLMSEAFVKGLTGTTQSNCRRVDSVTFKGSNEPMHIFHYDAEPFDALVNAHEGLEELLAECAWTEDDVERLGIDLVDVGSSLASHKVALARQVYEMGFLAYMDGNWEKAKIILSMWLMAFPGDQVAHVLLERLRGEGFEAPEGWQGYHALTEK</sequence>
<feature type="active site" description="Proton donor" evidence="6">
    <location>
        <position position="315"/>
    </location>
</feature>
<evidence type="ECO:0000256" key="7">
    <source>
        <dbReference type="PIRSR" id="PIRSR623088-2"/>
    </source>
</evidence>
<dbReference type="Proteomes" id="UP001165122">
    <property type="component" value="Unassembled WGS sequence"/>
</dbReference>
<dbReference type="PANTHER" id="PTHR43336">
    <property type="entry name" value="OXYGEN SENSOR HISTIDINE KINASE RESPONSE REGULATOR DEVS/DOSS"/>
    <property type="match status" value="1"/>
</dbReference>
<dbReference type="OrthoDB" id="189220at2759"/>
<feature type="transmembrane region" description="Helical" evidence="11">
    <location>
        <begin position="729"/>
        <end position="752"/>
    </location>
</feature>
<gene>
    <name evidence="14" type="ORF">TrLO_g11036</name>
</gene>
<dbReference type="EMBL" id="BRXW01000109">
    <property type="protein sequence ID" value="GMI07160.1"/>
    <property type="molecule type" value="Genomic_DNA"/>
</dbReference>
<dbReference type="InterPro" id="IPR023088">
    <property type="entry name" value="PDEase"/>
</dbReference>
<dbReference type="PRINTS" id="PR00387">
    <property type="entry name" value="PDIESTERASE1"/>
</dbReference>
<evidence type="ECO:0000256" key="4">
    <source>
        <dbReference type="ARBA" id="ARBA00022989"/>
    </source>
</evidence>
<dbReference type="Pfam" id="PF00211">
    <property type="entry name" value="Guanylate_cyc"/>
    <property type="match status" value="1"/>
</dbReference>
<dbReference type="SUPFAM" id="SSF55781">
    <property type="entry name" value="GAF domain-like"/>
    <property type="match status" value="1"/>
</dbReference>
<evidence type="ECO:0000259" key="12">
    <source>
        <dbReference type="PROSITE" id="PS50125"/>
    </source>
</evidence>
<dbReference type="SMART" id="SM00471">
    <property type="entry name" value="HDc"/>
    <property type="match status" value="1"/>
</dbReference>
<evidence type="ECO:0000256" key="10">
    <source>
        <dbReference type="SAM" id="MobiDB-lite"/>
    </source>
</evidence>
<dbReference type="CDD" id="cd07302">
    <property type="entry name" value="CHD"/>
    <property type="match status" value="1"/>
</dbReference>
<dbReference type="InterPro" id="IPR036971">
    <property type="entry name" value="PDEase_catalytic_dom_sf"/>
</dbReference>
<evidence type="ECO:0000256" key="3">
    <source>
        <dbReference type="ARBA" id="ARBA00022692"/>
    </source>
</evidence>
<keyword evidence="8 9" id="KW-0479">Metal-binding</keyword>
<keyword evidence="9" id="KW-0378">Hydrolase</keyword>
<dbReference type="PROSITE" id="PS00126">
    <property type="entry name" value="PDEASE_I_1"/>
    <property type="match status" value="1"/>
</dbReference>
<dbReference type="InterPro" id="IPR001054">
    <property type="entry name" value="A/G_cyclase"/>
</dbReference>
<dbReference type="InterPro" id="IPR002073">
    <property type="entry name" value="PDEase_catalytic_dom"/>
</dbReference>
<evidence type="ECO:0000256" key="2">
    <source>
        <dbReference type="ARBA" id="ARBA00022535"/>
    </source>
</evidence>
<keyword evidence="2" id="KW-0140">cGMP</keyword>
<dbReference type="GO" id="GO:0005216">
    <property type="term" value="F:monoatomic ion channel activity"/>
    <property type="evidence" value="ECO:0007669"/>
    <property type="project" value="InterPro"/>
</dbReference>